<gene>
    <name evidence="2" type="ORF">NCTC11212_02858</name>
    <name evidence="1" type="ORF">SAMN05421800_1223</name>
</gene>
<protein>
    <submittedName>
        <fullName evidence="2">Uncharacterized protein</fullName>
    </submittedName>
</protein>
<evidence type="ECO:0000313" key="3">
    <source>
        <dbReference type="Proteomes" id="UP000190669"/>
    </source>
</evidence>
<dbReference type="Proteomes" id="UP000251937">
    <property type="component" value="Unassembled WGS sequence"/>
</dbReference>
<evidence type="ECO:0000313" key="2">
    <source>
        <dbReference type="EMBL" id="SQA90954.1"/>
    </source>
</evidence>
<reference evidence="2 4" key="2">
    <citation type="submission" date="2018-06" db="EMBL/GenBank/DDBJ databases">
        <authorList>
            <consortium name="Pathogen Informatics"/>
            <person name="Doyle S."/>
        </authorList>
    </citation>
    <scope>NUCLEOTIDE SEQUENCE [LARGE SCALE GENOMIC DNA]</scope>
    <source>
        <strain evidence="2 4">NCTC11212</strain>
    </source>
</reference>
<organism evidence="2 4">
    <name type="scientific">Chryseobacterium balustinum</name>
    <dbReference type="NCBI Taxonomy" id="246"/>
    <lineage>
        <taxon>Bacteria</taxon>
        <taxon>Pseudomonadati</taxon>
        <taxon>Bacteroidota</taxon>
        <taxon>Flavobacteriia</taxon>
        <taxon>Flavobacteriales</taxon>
        <taxon>Weeksellaceae</taxon>
        <taxon>Chryseobacterium group</taxon>
        <taxon>Chryseobacterium</taxon>
    </lineage>
</organism>
<dbReference type="EMBL" id="FUZE01000022">
    <property type="protein sequence ID" value="SKC02939.1"/>
    <property type="molecule type" value="Genomic_DNA"/>
</dbReference>
<sequence>MSSFWENYIIDKYEQKKSEKFIYDFKLLYGFTKAE</sequence>
<dbReference type="EMBL" id="UAVR01000013">
    <property type="protein sequence ID" value="SQA90954.1"/>
    <property type="molecule type" value="Genomic_DNA"/>
</dbReference>
<comment type="caution">
    <text evidence="2">The sequence shown here is derived from an EMBL/GenBank/DDBJ whole genome shotgun (WGS) entry which is preliminary data.</text>
</comment>
<proteinExistence type="predicted"/>
<dbReference type="Proteomes" id="UP000190669">
    <property type="component" value="Unassembled WGS sequence"/>
</dbReference>
<dbReference type="AlphaFoldDB" id="A0AAX2IMY3"/>
<accession>A0AAX2IMY3</accession>
<reference evidence="1 3" key="1">
    <citation type="submission" date="2017-02" db="EMBL/GenBank/DDBJ databases">
        <authorList>
            <person name="Varghese N."/>
            <person name="Submissions S."/>
        </authorList>
    </citation>
    <scope>NUCLEOTIDE SEQUENCE [LARGE SCALE GENOMIC DNA]</scope>
    <source>
        <strain evidence="1 3">DSM 16775</strain>
    </source>
</reference>
<name>A0AAX2IMY3_9FLAO</name>
<evidence type="ECO:0000313" key="4">
    <source>
        <dbReference type="Proteomes" id="UP000251937"/>
    </source>
</evidence>
<keyword evidence="3" id="KW-1185">Reference proteome</keyword>
<evidence type="ECO:0000313" key="1">
    <source>
        <dbReference type="EMBL" id="SKC02939.1"/>
    </source>
</evidence>